<evidence type="ECO:0000256" key="8">
    <source>
        <dbReference type="HAMAP-Rule" id="MF_00972"/>
    </source>
</evidence>
<dbReference type="GO" id="GO:0008270">
    <property type="term" value="F:zinc ion binding"/>
    <property type="evidence" value="ECO:0007669"/>
    <property type="project" value="UniProtKB-UniRule"/>
</dbReference>
<evidence type="ECO:0000259" key="9">
    <source>
        <dbReference type="PROSITE" id="PS51747"/>
    </source>
</evidence>
<feature type="binding site" evidence="8">
    <location>
        <position position="90"/>
    </location>
    <ligand>
        <name>Zn(2+)</name>
        <dbReference type="ChEBI" id="CHEBI:29105"/>
        <note>catalytic</note>
    </ligand>
</feature>
<evidence type="ECO:0000256" key="2">
    <source>
        <dbReference type="ARBA" id="ARBA00011738"/>
    </source>
</evidence>
<evidence type="ECO:0000256" key="7">
    <source>
        <dbReference type="ARBA" id="ARBA00048045"/>
    </source>
</evidence>
<dbReference type="SUPFAM" id="SSF53927">
    <property type="entry name" value="Cytidine deaminase-like"/>
    <property type="match status" value="1"/>
</dbReference>
<reference evidence="10" key="2">
    <citation type="submission" date="2021-04" db="EMBL/GenBank/DDBJ databases">
        <authorList>
            <person name="Gilroy R."/>
        </authorList>
    </citation>
    <scope>NUCLEOTIDE SEQUENCE</scope>
    <source>
        <strain evidence="10">Gambia16-930</strain>
    </source>
</reference>
<comment type="cofactor">
    <cofactor evidence="8">
        <name>Zn(2+)</name>
        <dbReference type="ChEBI" id="CHEBI:29105"/>
    </cofactor>
    <text evidence="8">Binds 1 zinc ion per subunit.</text>
</comment>
<evidence type="ECO:0000256" key="1">
    <source>
        <dbReference type="ARBA" id="ARBA00010669"/>
    </source>
</evidence>
<organism evidence="10 11">
    <name type="scientific">Candidatus Onthomorpha intestinigallinarum</name>
    <dbReference type="NCBI Taxonomy" id="2840880"/>
    <lineage>
        <taxon>Bacteria</taxon>
        <taxon>Pseudomonadati</taxon>
        <taxon>Bacteroidota</taxon>
        <taxon>Bacteroidia</taxon>
        <taxon>Bacteroidales</taxon>
        <taxon>Candidatus Onthomorpha</taxon>
    </lineage>
</organism>
<comment type="similarity">
    <text evidence="1">Belongs to the cytidine and deoxycytidylate deaminase family. ADAT2 subfamily.</text>
</comment>
<dbReference type="EC" id="3.5.4.33" evidence="8"/>
<evidence type="ECO:0000256" key="6">
    <source>
        <dbReference type="ARBA" id="ARBA00022833"/>
    </source>
</evidence>
<dbReference type="Proteomes" id="UP000824267">
    <property type="component" value="Unassembled WGS sequence"/>
</dbReference>
<dbReference type="Gene3D" id="3.40.140.10">
    <property type="entry name" value="Cytidine Deaminase, domain 2"/>
    <property type="match status" value="1"/>
</dbReference>
<proteinExistence type="inferred from homology"/>
<evidence type="ECO:0000256" key="5">
    <source>
        <dbReference type="ARBA" id="ARBA00022801"/>
    </source>
</evidence>
<feature type="active site" description="Proton donor" evidence="8">
    <location>
        <position position="59"/>
    </location>
</feature>
<feature type="domain" description="CMP/dCMP-type deaminase" evidence="9">
    <location>
        <begin position="6"/>
        <end position="115"/>
    </location>
</feature>
<sequence>MEVLDYDDEYFMSMALEEARFAGLEGEIPVGAVVVCGNRIIARTHNLTQRLNDPTAHAEMQAITCATEFLGGKYLTDCTMYVTLEPCVMCAGALFWSQIGKVVYGAKDEKRGASLVGRNLYHPKTQIVSGVKEKECSEIIKAFFKERRK</sequence>
<protein>
    <recommendedName>
        <fullName evidence="8">tRNA-specific adenosine deaminase</fullName>
        <ecNumber evidence="8">3.5.4.33</ecNumber>
    </recommendedName>
</protein>
<dbReference type="PANTHER" id="PTHR11079:SF202">
    <property type="entry name" value="TRNA-SPECIFIC ADENOSINE DEAMINASE"/>
    <property type="match status" value="1"/>
</dbReference>
<reference evidence="10" key="1">
    <citation type="journal article" date="2021" name="PeerJ">
        <title>Extensive microbial diversity within the chicken gut microbiome revealed by metagenomics and culture.</title>
        <authorList>
            <person name="Gilroy R."/>
            <person name="Ravi A."/>
            <person name="Getino M."/>
            <person name="Pursley I."/>
            <person name="Horton D.L."/>
            <person name="Alikhan N.F."/>
            <person name="Baker D."/>
            <person name="Gharbi K."/>
            <person name="Hall N."/>
            <person name="Watson M."/>
            <person name="Adriaenssens E.M."/>
            <person name="Foster-Nyarko E."/>
            <person name="Jarju S."/>
            <person name="Secka A."/>
            <person name="Antonio M."/>
            <person name="Oren A."/>
            <person name="Chaudhuri R.R."/>
            <person name="La Ragione R."/>
            <person name="Hildebrand F."/>
            <person name="Pallen M.J."/>
        </authorList>
    </citation>
    <scope>NUCLEOTIDE SEQUENCE</scope>
    <source>
        <strain evidence="10">Gambia16-930</strain>
    </source>
</reference>
<keyword evidence="4 8" id="KW-0479">Metal-binding</keyword>
<comment type="subunit">
    <text evidence="2 8">Homodimer.</text>
</comment>
<dbReference type="EMBL" id="DXGG01000101">
    <property type="protein sequence ID" value="HIW87210.1"/>
    <property type="molecule type" value="Genomic_DNA"/>
</dbReference>
<dbReference type="GO" id="GO:0052717">
    <property type="term" value="F:tRNA-specific adenosine-34 deaminase activity"/>
    <property type="evidence" value="ECO:0007669"/>
    <property type="project" value="UniProtKB-UniRule"/>
</dbReference>
<evidence type="ECO:0000313" key="10">
    <source>
        <dbReference type="EMBL" id="HIW87210.1"/>
    </source>
</evidence>
<comment type="function">
    <text evidence="8">Catalyzes the deamination of adenosine to inosine at the wobble position 34 of tRNA(Arg2).</text>
</comment>
<comment type="catalytic activity">
    <reaction evidence="7 8">
        <text>adenosine(34) in tRNA + H2O + H(+) = inosine(34) in tRNA + NH4(+)</text>
        <dbReference type="Rhea" id="RHEA:43168"/>
        <dbReference type="Rhea" id="RHEA-COMP:10373"/>
        <dbReference type="Rhea" id="RHEA-COMP:10374"/>
        <dbReference type="ChEBI" id="CHEBI:15377"/>
        <dbReference type="ChEBI" id="CHEBI:15378"/>
        <dbReference type="ChEBI" id="CHEBI:28938"/>
        <dbReference type="ChEBI" id="CHEBI:74411"/>
        <dbReference type="ChEBI" id="CHEBI:82852"/>
        <dbReference type="EC" id="3.5.4.33"/>
    </reaction>
</comment>
<evidence type="ECO:0000256" key="3">
    <source>
        <dbReference type="ARBA" id="ARBA00022694"/>
    </source>
</evidence>
<dbReference type="PANTHER" id="PTHR11079">
    <property type="entry name" value="CYTOSINE DEAMINASE FAMILY MEMBER"/>
    <property type="match status" value="1"/>
</dbReference>
<dbReference type="AlphaFoldDB" id="A0A9D1UI32"/>
<dbReference type="InterPro" id="IPR028883">
    <property type="entry name" value="tRNA_aden_deaminase"/>
</dbReference>
<evidence type="ECO:0000256" key="4">
    <source>
        <dbReference type="ARBA" id="ARBA00022723"/>
    </source>
</evidence>
<dbReference type="GO" id="GO:0002100">
    <property type="term" value="P:tRNA wobble adenosine to inosine editing"/>
    <property type="evidence" value="ECO:0007669"/>
    <property type="project" value="UniProtKB-UniRule"/>
</dbReference>
<dbReference type="InterPro" id="IPR002125">
    <property type="entry name" value="CMP_dCMP_dom"/>
</dbReference>
<comment type="caution">
    <text evidence="10">The sequence shown here is derived from an EMBL/GenBank/DDBJ whole genome shotgun (WGS) entry which is preliminary data.</text>
</comment>
<gene>
    <name evidence="8" type="primary">tadA</name>
    <name evidence="10" type="ORF">IAC47_02925</name>
</gene>
<feature type="binding site" evidence="8">
    <location>
        <position position="87"/>
    </location>
    <ligand>
        <name>Zn(2+)</name>
        <dbReference type="ChEBI" id="CHEBI:29105"/>
        <note>catalytic</note>
    </ligand>
</feature>
<dbReference type="InterPro" id="IPR016192">
    <property type="entry name" value="APOBEC/CMP_deaminase_Zn-bd"/>
</dbReference>
<name>A0A9D1UI32_9BACT</name>
<dbReference type="PROSITE" id="PS51747">
    <property type="entry name" value="CYT_DCMP_DEAMINASES_2"/>
    <property type="match status" value="1"/>
</dbReference>
<keyword evidence="5 8" id="KW-0378">Hydrolase</keyword>
<dbReference type="PROSITE" id="PS00903">
    <property type="entry name" value="CYT_DCMP_DEAMINASES_1"/>
    <property type="match status" value="1"/>
</dbReference>
<dbReference type="CDD" id="cd01285">
    <property type="entry name" value="nucleoside_deaminase"/>
    <property type="match status" value="1"/>
</dbReference>
<evidence type="ECO:0000313" key="11">
    <source>
        <dbReference type="Proteomes" id="UP000824267"/>
    </source>
</evidence>
<dbReference type="HAMAP" id="MF_00972">
    <property type="entry name" value="tRNA_aden_deaminase"/>
    <property type="match status" value="1"/>
</dbReference>
<accession>A0A9D1UI32</accession>
<keyword evidence="6 8" id="KW-0862">Zinc</keyword>
<dbReference type="Pfam" id="PF00383">
    <property type="entry name" value="dCMP_cyt_deam_1"/>
    <property type="match status" value="1"/>
</dbReference>
<feature type="binding site" evidence="8">
    <location>
        <position position="57"/>
    </location>
    <ligand>
        <name>Zn(2+)</name>
        <dbReference type="ChEBI" id="CHEBI:29105"/>
        <note>catalytic</note>
    </ligand>
</feature>
<keyword evidence="3 8" id="KW-0819">tRNA processing</keyword>
<dbReference type="InterPro" id="IPR016193">
    <property type="entry name" value="Cytidine_deaminase-like"/>
</dbReference>